<evidence type="ECO:0000313" key="4">
    <source>
        <dbReference type="Proteomes" id="UP000590542"/>
    </source>
</evidence>
<organism evidence="3 4">
    <name type="scientific">candidate division WWE3 bacterium</name>
    <dbReference type="NCBI Taxonomy" id="2053526"/>
    <lineage>
        <taxon>Bacteria</taxon>
        <taxon>Katanobacteria</taxon>
    </lineage>
</organism>
<name>A0A7X9E6N5_UNCKA</name>
<gene>
    <name evidence="3" type="ORF">GYA37_00390</name>
</gene>
<keyword evidence="1" id="KW-0802">TPR repeat</keyword>
<keyword evidence="2" id="KW-0812">Transmembrane</keyword>
<protein>
    <recommendedName>
        <fullName evidence="5">Tetratricopeptide repeat protein</fullName>
    </recommendedName>
</protein>
<reference evidence="3 4" key="1">
    <citation type="journal article" date="2020" name="Biotechnol. Biofuels">
        <title>New insights from the biogas microbiome by comprehensive genome-resolved metagenomics of nearly 1600 species originating from multiple anaerobic digesters.</title>
        <authorList>
            <person name="Campanaro S."/>
            <person name="Treu L."/>
            <person name="Rodriguez-R L.M."/>
            <person name="Kovalovszki A."/>
            <person name="Ziels R.M."/>
            <person name="Maus I."/>
            <person name="Zhu X."/>
            <person name="Kougias P.G."/>
            <person name="Basile A."/>
            <person name="Luo G."/>
            <person name="Schluter A."/>
            <person name="Konstantinidis K.T."/>
            <person name="Angelidaki I."/>
        </authorList>
    </citation>
    <scope>NUCLEOTIDE SEQUENCE [LARGE SCALE GENOMIC DNA]</scope>
    <source>
        <strain evidence="3">AS27yjCOA_202</strain>
    </source>
</reference>
<evidence type="ECO:0008006" key="5">
    <source>
        <dbReference type="Google" id="ProtNLM"/>
    </source>
</evidence>
<feature type="transmembrane region" description="Helical" evidence="2">
    <location>
        <begin position="20"/>
        <end position="41"/>
    </location>
</feature>
<keyword evidence="2" id="KW-0472">Membrane</keyword>
<dbReference type="InterPro" id="IPR019734">
    <property type="entry name" value="TPR_rpt"/>
</dbReference>
<evidence type="ECO:0000313" key="3">
    <source>
        <dbReference type="EMBL" id="NMB91288.1"/>
    </source>
</evidence>
<dbReference type="Pfam" id="PF13181">
    <property type="entry name" value="TPR_8"/>
    <property type="match status" value="1"/>
</dbReference>
<comment type="caution">
    <text evidence="3">The sequence shown here is derived from an EMBL/GenBank/DDBJ whole genome shotgun (WGS) entry which is preliminary data.</text>
</comment>
<accession>A0A7X9E6N5</accession>
<dbReference type="EMBL" id="JAAZNV010000005">
    <property type="protein sequence ID" value="NMB91288.1"/>
    <property type="molecule type" value="Genomic_DNA"/>
</dbReference>
<feature type="repeat" description="TPR" evidence="1">
    <location>
        <begin position="42"/>
        <end position="75"/>
    </location>
</feature>
<dbReference type="AlphaFoldDB" id="A0A7X9E6N5"/>
<keyword evidence="2" id="KW-1133">Transmembrane helix</keyword>
<evidence type="ECO:0000256" key="2">
    <source>
        <dbReference type="SAM" id="Phobius"/>
    </source>
</evidence>
<dbReference type="PROSITE" id="PS50005">
    <property type="entry name" value="TPR"/>
    <property type="match status" value="1"/>
</dbReference>
<dbReference type="Gene3D" id="1.25.40.10">
    <property type="entry name" value="Tetratricopeptide repeat domain"/>
    <property type="match status" value="1"/>
</dbReference>
<sequence>MEQRTNKINEKKSKKGRQVILLGLLWLFYLAVLFFLSKIYLADIYFKKSQALLNIGDEKNAFSYVNKAISLNPYEPNYYRGRAKVNTIRLVAVASEEDVKKDILFDLQKAYSLNPTNLVTIRNSIPLYYFIAVRDLSVGPGASNVDEKYIDYTKEFFRAAKRNYWNDVGVISSLAKYEKKLGLKIEYEESLERIEFLRPDLLKWNESFR</sequence>
<evidence type="ECO:0000256" key="1">
    <source>
        <dbReference type="PROSITE-ProRule" id="PRU00339"/>
    </source>
</evidence>
<dbReference type="InterPro" id="IPR011990">
    <property type="entry name" value="TPR-like_helical_dom_sf"/>
</dbReference>
<dbReference type="Proteomes" id="UP000590542">
    <property type="component" value="Unassembled WGS sequence"/>
</dbReference>
<dbReference type="SUPFAM" id="SSF48452">
    <property type="entry name" value="TPR-like"/>
    <property type="match status" value="1"/>
</dbReference>
<proteinExistence type="predicted"/>